<gene>
    <name evidence="1" type="ORF">APHNP_0383</name>
</gene>
<evidence type="ECO:0000313" key="1">
    <source>
        <dbReference type="EMBL" id="KJV67055.1"/>
    </source>
</evidence>
<organism evidence="1 2">
    <name type="scientific">Anaplasma phagocytophilum str. ApNP</name>
    <dbReference type="NCBI Taxonomy" id="1359153"/>
    <lineage>
        <taxon>Bacteria</taxon>
        <taxon>Pseudomonadati</taxon>
        <taxon>Pseudomonadota</taxon>
        <taxon>Alphaproteobacteria</taxon>
        <taxon>Rickettsiales</taxon>
        <taxon>Anaplasmataceae</taxon>
        <taxon>Anaplasma</taxon>
        <taxon>phagocytophilum group</taxon>
    </lineage>
</organism>
<comment type="caution">
    <text evidence="1">The sequence shown here is derived from an EMBL/GenBank/DDBJ whole genome shotgun (WGS) entry which is preliminary data.</text>
</comment>
<accession>A0A0F3NGA4</accession>
<dbReference type="PATRIC" id="fig|1359153.3.peg.397"/>
<dbReference type="Proteomes" id="UP000033385">
    <property type="component" value="Unassembled WGS sequence"/>
</dbReference>
<dbReference type="AlphaFoldDB" id="A0A0F3NGA4"/>
<protein>
    <submittedName>
        <fullName evidence="1">Uncharacterized protein</fullName>
    </submittedName>
</protein>
<reference evidence="1 2" key="1">
    <citation type="submission" date="2015-01" db="EMBL/GenBank/DDBJ databases">
        <title>Genome Sequencing of Rickettsiales.</title>
        <authorList>
            <person name="Daugherty S.C."/>
            <person name="Su Q."/>
            <person name="Abolude K."/>
            <person name="Beier-Sexton M."/>
            <person name="Carlyon J.A."/>
            <person name="Carter R."/>
            <person name="Day N.P."/>
            <person name="Dumler S.J."/>
            <person name="Dyachenko V."/>
            <person name="Godinez A."/>
            <person name="Kurtti T.J."/>
            <person name="Lichay M."/>
            <person name="Mullins K.E."/>
            <person name="Ott S."/>
            <person name="Pappas-Brown V."/>
            <person name="Paris D.H."/>
            <person name="Patel P."/>
            <person name="Richards A.L."/>
            <person name="Sadzewicz L."/>
            <person name="Sears K."/>
            <person name="Seidman D."/>
            <person name="Sengamalay N."/>
            <person name="Stenos J."/>
            <person name="Tallon L.J."/>
            <person name="Vincent G."/>
            <person name="Fraser C.M."/>
            <person name="Munderloh U."/>
            <person name="Dunning-Hotopp J.C."/>
        </authorList>
    </citation>
    <scope>NUCLEOTIDE SEQUENCE [LARGE SCALE GENOMIC DNA]</scope>
    <source>
        <strain evidence="1 2">ApNP</strain>
    </source>
</reference>
<sequence>MRKCRKYLNSPIPALISIHDADVKAKFVFFCDEKAQDC</sequence>
<evidence type="ECO:0000313" key="2">
    <source>
        <dbReference type="Proteomes" id="UP000033385"/>
    </source>
</evidence>
<dbReference type="EMBL" id="LANW01000001">
    <property type="protein sequence ID" value="KJV67055.1"/>
    <property type="molecule type" value="Genomic_DNA"/>
</dbReference>
<name>A0A0F3NGA4_ANAPH</name>
<proteinExistence type="predicted"/>